<keyword evidence="8" id="KW-1185">Reference proteome</keyword>
<name>A0A9R1XNG2_LACSA</name>
<dbReference type="PANTHER" id="PTHR31973">
    <property type="entry name" value="POLYPROTEIN, PUTATIVE-RELATED"/>
    <property type="match status" value="1"/>
</dbReference>
<feature type="domain" description="SWIM-type" evidence="6">
    <location>
        <begin position="608"/>
        <end position="649"/>
    </location>
</feature>
<dbReference type="InterPro" id="IPR004332">
    <property type="entry name" value="Transposase_MuDR"/>
</dbReference>
<keyword evidence="1" id="KW-0479">Metal-binding</keyword>
<reference evidence="7 8" key="1">
    <citation type="journal article" date="2017" name="Nat. Commun.">
        <title>Genome assembly with in vitro proximity ligation data and whole-genome triplication in lettuce.</title>
        <authorList>
            <person name="Reyes-Chin-Wo S."/>
            <person name="Wang Z."/>
            <person name="Yang X."/>
            <person name="Kozik A."/>
            <person name="Arikit S."/>
            <person name="Song C."/>
            <person name="Xia L."/>
            <person name="Froenicke L."/>
            <person name="Lavelle D.O."/>
            <person name="Truco M.J."/>
            <person name="Xia R."/>
            <person name="Zhu S."/>
            <person name="Xu C."/>
            <person name="Xu H."/>
            <person name="Xu X."/>
            <person name="Cox K."/>
            <person name="Korf I."/>
            <person name="Meyers B.C."/>
            <person name="Michelmore R.W."/>
        </authorList>
    </citation>
    <scope>NUCLEOTIDE SEQUENCE [LARGE SCALE GENOMIC DNA]</scope>
    <source>
        <strain evidence="8">cv. Salinas</strain>
        <tissue evidence="7">Seedlings</tissue>
    </source>
</reference>
<evidence type="ECO:0000256" key="5">
    <source>
        <dbReference type="SAM" id="MobiDB-lite"/>
    </source>
</evidence>
<dbReference type="EMBL" id="NBSK02000003">
    <property type="protein sequence ID" value="KAJ0219399.1"/>
    <property type="molecule type" value="Genomic_DNA"/>
</dbReference>
<protein>
    <recommendedName>
        <fullName evidence="6">SWIM-type domain-containing protein</fullName>
    </recommendedName>
</protein>
<dbReference type="GO" id="GO:0008270">
    <property type="term" value="F:zinc ion binding"/>
    <property type="evidence" value="ECO:0007669"/>
    <property type="project" value="UniProtKB-KW"/>
</dbReference>
<evidence type="ECO:0000313" key="7">
    <source>
        <dbReference type="EMBL" id="KAJ0219399.1"/>
    </source>
</evidence>
<evidence type="ECO:0000256" key="4">
    <source>
        <dbReference type="PROSITE-ProRule" id="PRU00325"/>
    </source>
</evidence>
<evidence type="ECO:0000256" key="3">
    <source>
        <dbReference type="ARBA" id="ARBA00022833"/>
    </source>
</evidence>
<dbReference type="Proteomes" id="UP000235145">
    <property type="component" value="Unassembled WGS sequence"/>
</dbReference>
<dbReference type="Pfam" id="PF03108">
    <property type="entry name" value="DBD_Tnp_Mut"/>
    <property type="match status" value="1"/>
</dbReference>
<sequence length="781" mass="90660">MRISNEINTYVRPKLNNLGLLLPPNFDCRILFDLVKSKANVFSSNISLSFQHPVHGYVMNILDEADVHQLRNVISETKEIVYLYLEVFQGFVEQTEAVEKVIPYNVENIVSDNVEECPEEETVTLNTVAEKNLYEFGRLTDKTFSGGEESNEGWSEDEFKHRKKDSDIFYGMPPIPDCLDPVVEPGPFHSLGTNDDMFVCQTYDNKQQLIFSLSLKATREKFQFKTKHSNKNRYEVYCEIENCSWRLYVKRLDPTDKFEIRTFNNIHPNHKHANKKVMGTILHEIMGKTRSKVWRSNEISRDLNALLEINVDYKQAWSAKKYAMELFLGSSEECFSKLPIYFHNLKRHNHGIVAYIQTDYEDCFECCFYAIGSMIRAFKRFCRKVIIMDGAHLKGDFKGTILHAVAMDGNNQILPLAHGICKKESGLTWTWFLEKLYECVGDCQELTFVTDRADAIRISIENVFPHAHHGLCAFHLLGNIAHRFGKNDKTKVLFWRLVKAYKRNVFEELWYRFSSTRPQVATYLSEIPHAKWNRAYSPSKRYDYMTPNSAESMNALSVDARKMPIIPLLEFFRRKRSTVLTEWAEKVVSKNEERTTGWSVFGVSDAIYQVHDFKHSDIADLRQETCTCKYWEGTRLPCGHVIMVLKHLKKTNFGHLAIDAYKMETYRSTYEEPVYPLPERCDWEIPAEMLVVKPPIMDTCQAGRPRNRNRIPSQGEEPIVRSDLSDIGPKEIKKATGSNTKRKWKGTEGTQETLETHGTQETRWTSGTQREDYCSTFDLND</sequence>
<dbReference type="Pfam" id="PF04434">
    <property type="entry name" value="SWIM"/>
    <property type="match status" value="1"/>
</dbReference>
<dbReference type="InterPro" id="IPR018289">
    <property type="entry name" value="MULE_transposase_dom"/>
</dbReference>
<keyword evidence="2 4" id="KW-0863">Zinc-finger</keyword>
<organism evidence="7 8">
    <name type="scientific">Lactuca sativa</name>
    <name type="common">Garden lettuce</name>
    <dbReference type="NCBI Taxonomy" id="4236"/>
    <lineage>
        <taxon>Eukaryota</taxon>
        <taxon>Viridiplantae</taxon>
        <taxon>Streptophyta</taxon>
        <taxon>Embryophyta</taxon>
        <taxon>Tracheophyta</taxon>
        <taxon>Spermatophyta</taxon>
        <taxon>Magnoliopsida</taxon>
        <taxon>eudicotyledons</taxon>
        <taxon>Gunneridae</taxon>
        <taxon>Pentapetalae</taxon>
        <taxon>asterids</taxon>
        <taxon>campanulids</taxon>
        <taxon>Asterales</taxon>
        <taxon>Asteraceae</taxon>
        <taxon>Cichorioideae</taxon>
        <taxon>Cichorieae</taxon>
        <taxon>Lactucinae</taxon>
        <taxon>Lactuca</taxon>
    </lineage>
</organism>
<dbReference type="Pfam" id="PF10551">
    <property type="entry name" value="MULE"/>
    <property type="match status" value="1"/>
</dbReference>
<dbReference type="PROSITE" id="PS50966">
    <property type="entry name" value="ZF_SWIM"/>
    <property type="match status" value="1"/>
</dbReference>
<evidence type="ECO:0000259" key="6">
    <source>
        <dbReference type="PROSITE" id="PS50966"/>
    </source>
</evidence>
<accession>A0A9R1XNG2</accession>
<evidence type="ECO:0000256" key="2">
    <source>
        <dbReference type="ARBA" id="ARBA00022771"/>
    </source>
</evidence>
<dbReference type="PANTHER" id="PTHR31973:SF185">
    <property type="entry name" value="TRANSPOSASE, MUDR, PLANT, MULE TRANSPOSASE DOMAIN-CONTAINING PROTEIN"/>
    <property type="match status" value="1"/>
</dbReference>
<dbReference type="AlphaFoldDB" id="A0A9R1XNG2"/>
<proteinExistence type="predicted"/>
<dbReference type="InterPro" id="IPR006564">
    <property type="entry name" value="Znf_PMZ"/>
</dbReference>
<comment type="caution">
    <text evidence="7">The sequence shown here is derived from an EMBL/GenBank/DDBJ whole genome shotgun (WGS) entry which is preliminary data.</text>
</comment>
<dbReference type="InterPro" id="IPR007527">
    <property type="entry name" value="Znf_SWIM"/>
</dbReference>
<feature type="region of interest" description="Disordered" evidence="5">
    <location>
        <begin position="730"/>
        <end position="770"/>
    </location>
</feature>
<dbReference type="SMART" id="SM00575">
    <property type="entry name" value="ZnF_PMZ"/>
    <property type="match status" value="1"/>
</dbReference>
<keyword evidence="3" id="KW-0862">Zinc</keyword>
<gene>
    <name evidence="7" type="ORF">LSAT_V11C300133700</name>
</gene>
<evidence type="ECO:0000313" key="8">
    <source>
        <dbReference type="Proteomes" id="UP000235145"/>
    </source>
</evidence>
<evidence type="ECO:0000256" key="1">
    <source>
        <dbReference type="ARBA" id="ARBA00022723"/>
    </source>
</evidence>